<dbReference type="Proteomes" id="UP000244005">
    <property type="component" value="Unassembled WGS sequence"/>
</dbReference>
<dbReference type="PROSITE" id="PS51059">
    <property type="entry name" value="PARP_CATALYTIC"/>
    <property type="match status" value="1"/>
</dbReference>
<feature type="compositionally biased region" description="Acidic residues" evidence="2">
    <location>
        <begin position="79"/>
        <end position="94"/>
    </location>
</feature>
<gene>
    <name evidence="4" type="ORF">MARPO_0073s0044</name>
</gene>
<evidence type="ECO:0000313" key="4">
    <source>
        <dbReference type="EMBL" id="PTQ35170.1"/>
    </source>
</evidence>
<dbReference type="SUPFAM" id="SSF117839">
    <property type="entry name" value="WWE domain"/>
    <property type="match status" value="1"/>
</dbReference>
<dbReference type="InterPro" id="IPR004170">
    <property type="entry name" value="WWE_dom"/>
</dbReference>
<dbReference type="InterPro" id="IPR037197">
    <property type="entry name" value="WWE_dom_sf"/>
</dbReference>
<dbReference type="Pfam" id="PF00644">
    <property type="entry name" value="PARP"/>
    <property type="match status" value="1"/>
</dbReference>
<reference evidence="5" key="1">
    <citation type="journal article" date="2017" name="Cell">
        <title>Insights into land plant evolution garnered from the Marchantia polymorpha genome.</title>
        <authorList>
            <person name="Bowman J.L."/>
            <person name="Kohchi T."/>
            <person name="Yamato K.T."/>
            <person name="Jenkins J."/>
            <person name="Shu S."/>
            <person name="Ishizaki K."/>
            <person name="Yamaoka S."/>
            <person name="Nishihama R."/>
            <person name="Nakamura Y."/>
            <person name="Berger F."/>
            <person name="Adam C."/>
            <person name="Aki S.S."/>
            <person name="Althoff F."/>
            <person name="Araki T."/>
            <person name="Arteaga-Vazquez M.A."/>
            <person name="Balasubrmanian S."/>
            <person name="Barry K."/>
            <person name="Bauer D."/>
            <person name="Boehm C.R."/>
            <person name="Briginshaw L."/>
            <person name="Caballero-Perez J."/>
            <person name="Catarino B."/>
            <person name="Chen F."/>
            <person name="Chiyoda S."/>
            <person name="Chovatia M."/>
            <person name="Davies K.M."/>
            <person name="Delmans M."/>
            <person name="Demura T."/>
            <person name="Dierschke T."/>
            <person name="Dolan L."/>
            <person name="Dorantes-Acosta A.E."/>
            <person name="Eklund D.M."/>
            <person name="Florent S.N."/>
            <person name="Flores-Sandoval E."/>
            <person name="Fujiyama A."/>
            <person name="Fukuzawa H."/>
            <person name="Galik B."/>
            <person name="Grimanelli D."/>
            <person name="Grimwood J."/>
            <person name="Grossniklaus U."/>
            <person name="Hamada T."/>
            <person name="Haseloff J."/>
            <person name="Hetherington A.J."/>
            <person name="Higo A."/>
            <person name="Hirakawa Y."/>
            <person name="Hundley H.N."/>
            <person name="Ikeda Y."/>
            <person name="Inoue K."/>
            <person name="Inoue S.I."/>
            <person name="Ishida S."/>
            <person name="Jia Q."/>
            <person name="Kakita M."/>
            <person name="Kanazawa T."/>
            <person name="Kawai Y."/>
            <person name="Kawashima T."/>
            <person name="Kennedy M."/>
            <person name="Kinose K."/>
            <person name="Kinoshita T."/>
            <person name="Kohara Y."/>
            <person name="Koide E."/>
            <person name="Komatsu K."/>
            <person name="Kopischke S."/>
            <person name="Kubo M."/>
            <person name="Kyozuka J."/>
            <person name="Lagercrantz U."/>
            <person name="Lin S.S."/>
            <person name="Lindquist E."/>
            <person name="Lipzen A.M."/>
            <person name="Lu C.W."/>
            <person name="De Luna E."/>
            <person name="Martienssen R.A."/>
            <person name="Minamino N."/>
            <person name="Mizutani M."/>
            <person name="Mizutani M."/>
            <person name="Mochizuki N."/>
            <person name="Monte I."/>
            <person name="Mosher R."/>
            <person name="Nagasaki H."/>
            <person name="Nakagami H."/>
            <person name="Naramoto S."/>
            <person name="Nishitani K."/>
            <person name="Ohtani M."/>
            <person name="Okamoto T."/>
            <person name="Okumura M."/>
            <person name="Phillips J."/>
            <person name="Pollak B."/>
            <person name="Reinders A."/>
            <person name="Rovekamp M."/>
            <person name="Sano R."/>
            <person name="Sawa S."/>
            <person name="Schmid M.W."/>
            <person name="Shirakawa M."/>
            <person name="Solano R."/>
            <person name="Spunde A."/>
            <person name="Suetsugu N."/>
            <person name="Sugano S."/>
            <person name="Sugiyama A."/>
            <person name="Sun R."/>
            <person name="Suzuki Y."/>
            <person name="Takenaka M."/>
            <person name="Takezawa D."/>
            <person name="Tomogane H."/>
            <person name="Tsuzuki M."/>
            <person name="Ueda T."/>
            <person name="Umeda M."/>
            <person name="Ward J.M."/>
            <person name="Watanabe Y."/>
            <person name="Yazaki K."/>
            <person name="Yokoyama R."/>
            <person name="Yoshitake Y."/>
            <person name="Yotsui I."/>
            <person name="Zachgo S."/>
            <person name="Schmutz J."/>
        </authorList>
    </citation>
    <scope>NUCLEOTIDE SEQUENCE [LARGE SCALE GENOMIC DNA]</scope>
    <source>
        <strain evidence="5">Tak-1</strain>
    </source>
</reference>
<organism evidence="4 5">
    <name type="scientific">Marchantia polymorpha</name>
    <name type="common">Common liverwort</name>
    <name type="synonym">Marchantia aquatica</name>
    <dbReference type="NCBI Taxonomy" id="3197"/>
    <lineage>
        <taxon>Eukaryota</taxon>
        <taxon>Viridiplantae</taxon>
        <taxon>Streptophyta</taxon>
        <taxon>Embryophyta</taxon>
        <taxon>Marchantiophyta</taxon>
        <taxon>Marchantiopsida</taxon>
        <taxon>Marchantiidae</taxon>
        <taxon>Marchantiales</taxon>
        <taxon>Marchantiaceae</taxon>
        <taxon>Marchantia</taxon>
    </lineage>
</organism>
<dbReference type="GO" id="GO:0003950">
    <property type="term" value="F:NAD+ poly-ADP-ribosyltransferase activity"/>
    <property type="evidence" value="ECO:0007669"/>
    <property type="project" value="UniProtKB-UniRule"/>
</dbReference>
<evidence type="ECO:0000313" key="5">
    <source>
        <dbReference type="Proteomes" id="UP000244005"/>
    </source>
</evidence>
<dbReference type="InterPro" id="IPR012317">
    <property type="entry name" value="Poly(ADP-ribose)pol_cat_dom"/>
</dbReference>
<protein>
    <recommendedName>
        <fullName evidence="1">Poly [ADP-ribose] polymerase</fullName>
        <shortName evidence="1">PARP</shortName>
        <ecNumber evidence="1">2.4.2.-</ecNumber>
    </recommendedName>
</protein>
<accession>A0A2R6WMT5</accession>
<name>A0A2R6WMT5_MARPO</name>
<proteinExistence type="predicted"/>
<keyword evidence="1" id="KW-0520">NAD</keyword>
<keyword evidence="1" id="KW-0328">Glycosyltransferase</keyword>
<dbReference type="EC" id="2.4.2.-" evidence="1"/>
<dbReference type="PANTHER" id="PTHR32263">
    <property type="entry name" value="INACTIVE POLY [ADP-RIBOSE] POLYMERASE SRO4-RELATED"/>
    <property type="match status" value="1"/>
</dbReference>
<dbReference type="Gramene" id="Mp5g18990.1">
    <property type="protein sequence ID" value="Mp5g18990.1.cds"/>
    <property type="gene ID" value="Mp5g18990"/>
</dbReference>
<evidence type="ECO:0000256" key="1">
    <source>
        <dbReference type="RuleBase" id="RU362114"/>
    </source>
</evidence>
<dbReference type="Gene3D" id="3.30.720.50">
    <property type="match status" value="1"/>
</dbReference>
<dbReference type="EMBL" id="KZ772745">
    <property type="protein sequence ID" value="PTQ35170.1"/>
    <property type="molecule type" value="Genomic_DNA"/>
</dbReference>
<evidence type="ECO:0000259" key="3">
    <source>
        <dbReference type="PROSITE" id="PS51059"/>
    </source>
</evidence>
<feature type="compositionally biased region" description="Polar residues" evidence="2">
    <location>
        <begin position="25"/>
        <end position="47"/>
    </location>
</feature>
<feature type="region of interest" description="Disordered" evidence="2">
    <location>
        <begin position="14"/>
        <end position="100"/>
    </location>
</feature>
<dbReference type="AlphaFoldDB" id="A0A2R6WMT5"/>
<dbReference type="Pfam" id="PF02825">
    <property type="entry name" value="WWE"/>
    <property type="match status" value="1"/>
</dbReference>
<dbReference type="Gene3D" id="3.90.228.10">
    <property type="match status" value="1"/>
</dbReference>
<dbReference type="SUPFAM" id="SSF56399">
    <property type="entry name" value="ADP-ribosylation"/>
    <property type="match status" value="1"/>
</dbReference>
<dbReference type="OrthoDB" id="6133115at2759"/>
<evidence type="ECO:0000256" key="2">
    <source>
        <dbReference type="SAM" id="MobiDB-lite"/>
    </source>
</evidence>
<dbReference type="PANTHER" id="PTHR32263:SF12">
    <property type="entry name" value="INACTIVE POLY [ADP-RIBOSE] POLYMERASE SRO4-RELATED"/>
    <property type="match status" value="1"/>
</dbReference>
<sequence length="603" mass="67118">MMIVAESAGAVKVDLETDSEEQEISRSTCRSDQSWNLNCAPGQTSPEPWTMKMSPALAPKRKMCQLDGDKTATTTTVDKDEDDDEEDDEDDEDGEKLSSDSSSRLELELLRFYYWDAIRWVEFPSKANAVLGAALQRNCESVVLPAGENRLYKIDFRTKSQMNLKTGYVRSVAWEGSCRGSREVAGFENPFERQELLPSDDCLRMMMAGTVWKQDSTKSSAAPHSSERMLMEAPAPSMLPYPFQSKAVETFAKLGDKVAVLEPGHKEFSAVHDVFSKGFRCRPPHGKRPRLTAVHKVLNTEAKLRYFGEQMQSMERSRGNANLRHAWHGSSADAIVSIVMYGFGQRPMSLNGNNFGCGTYLAPFSKLDVSAQYAEQDENKEQHVLLCEVVLGESETVSPGSCHRFLPSSTSYDSGVDDPDNPNLYIVWTPFINSHIIPWYIVSFVTEEARHKLSGPVRRSPDIIRPSPYPCARKPPILEPKHVNELFNPSGLRTFSKSGQLELLARATAALPAMVSCRGRGANENADHGSDNCLLKALNASKQKLHEAARSIQAKKAQNVAGLAPKDDKSRSGRINLNLGLNIDGFSYQSRHPNWLAQSQRHQ</sequence>
<dbReference type="InterPro" id="IPR044964">
    <property type="entry name" value="RCD1/SRO1-5"/>
</dbReference>
<feature type="domain" description="PARP catalytic" evidence="3">
    <location>
        <begin position="245"/>
        <end position="468"/>
    </location>
</feature>
<keyword evidence="5" id="KW-1185">Reference proteome</keyword>
<keyword evidence="1" id="KW-0808">Transferase</keyword>